<name>A0A417YLG6_9BACI</name>
<feature type="domain" description="Thioredoxin" evidence="4">
    <location>
        <begin position="40"/>
        <end position="156"/>
    </location>
</feature>
<dbReference type="OrthoDB" id="32134at2"/>
<dbReference type="PROSITE" id="PS51352">
    <property type="entry name" value="THIOREDOXIN_2"/>
    <property type="match status" value="1"/>
</dbReference>
<dbReference type="GO" id="GO:0005737">
    <property type="term" value="C:cytoplasm"/>
    <property type="evidence" value="ECO:0007669"/>
    <property type="project" value="TreeGrafter"/>
</dbReference>
<dbReference type="GO" id="GO:0015035">
    <property type="term" value="F:protein-disulfide reductase activity"/>
    <property type="evidence" value="ECO:0007669"/>
    <property type="project" value="TreeGrafter"/>
</dbReference>
<evidence type="ECO:0000313" key="5">
    <source>
        <dbReference type="EMBL" id="RHW34128.1"/>
    </source>
</evidence>
<dbReference type="SUPFAM" id="SSF52833">
    <property type="entry name" value="Thioredoxin-like"/>
    <property type="match status" value="1"/>
</dbReference>
<keyword evidence="3" id="KW-0676">Redox-active center</keyword>
<comment type="caution">
    <text evidence="5">The sequence shown here is derived from an EMBL/GenBank/DDBJ whole genome shotgun (WGS) entry which is preliminary data.</text>
</comment>
<dbReference type="CDD" id="cd02947">
    <property type="entry name" value="TRX_family"/>
    <property type="match status" value="1"/>
</dbReference>
<gene>
    <name evidence="5" type="ORF">D1B31_19695</name>
</gene>
<dbReference type="Proteomes" id="UP000284416">
    <property type="component" value="Unassembled WGS sequence"/>
</dbReference>
<dbReference type="Gene3D" id="3.40.30.10">
    <property type="entry name" value="Glutaredoxin"/>
    <property type="match status" value="1"/>
</dbReference>
<dbReference type="PANTHER" id="PTHR45663:SF11">
    <property type="entry name" value="GEO12009P1"/>
    <property type="match status" value="1"/>
</dbReference>
<dbReference type="RefSeq" id="WP_118923638.1">
    <property type="nucleotide sequence ID" value="NZ_QWEG01000015.1"/>
</dbReference>
<evidence type="ECO:0000256" key="3">
    <source>
        <dbReference type="ARBA" id="ARBA00023284"/>
    </source>
</evidence>
<dbReference type="InterPro" id="IPR036249">
    <property type="entry name" value="Thioredoxin-like_sf"/>
</dbReference>
<accession>A0A417YLG6</accession>
<keyword evidence="6" id="KW-1185">Reference proteome</keyword>
<dbReference type="Pfam" id="PF00085">
    <property type="entry name" value="Thioredoxin"/>
    <property type="match status" value="1"/>
</dbReference>
<dbReference type="InterPro" id="IPR013766">
    <property type="entry name" value="Thioredoxin_domain"/>
</dbReference>
<evidence type="ECO:0000259" key="4">
    <source>
        <dbReference type="PROSITE" id="PS51352"/>
    </source>
</evidence>
<dbReference type="EMBL" id="QWEG01000015">
    <property type="protein sequence ID" value="RHW34128.1"/>
    <property type="molecule type" value="Genomic_DNA"/>
</dbReference>
<organism evidence="5 6">
    <name type="scientific">Neobacillus notoginsengisoli</name>
    <dbReference type="NCBI Taxonomy" id="1578198"/>
    <lineage>
        <taxon>Bacteria</taxon>
        <taxon>Bacillati</taxon>
        <taxon>Bacillota</taxon>
        <taxon>Bacilli</taxon>
        <taxon>Bacillales</taxon>
        <taxon>Bacillaceae</taxon>
        <taxon>Neobacillus</taxon>
    </lineage>
</organism>
<sequence>MKKIVLFLGIILVLFVGMAYLTGKQNEEKTKGKNPYGDKSLFPETIAQLDDPNYQNIITIENLEKKLSAGEDLTVYFYSPTCSHCKKATPILMPLAKELDIEIVQLNVLEYEQAWDIFRIEGTPTLIRFEDGKETARVTGGRDKSEYQEWLEANVAK</sequence>
<evidence type="ECO:0000256" key="1">
    <source>
        <dbReference type="ARBA" id="ARBA00008987"/>
    </source>
</evidence>
<reference evidence="5 6" key="1">
    <citation type="journal article" date="2017" name="Int. J. Syst. Evol. Microbiol.">
        <title>Bacillus notoginsengisoli sp. nov., a novel bacterium isolated from the rhizosphere of Panax notoginseng.</title>
        <authorList>
            <person name="Zhang M.Y."/>
            <person name="Cheng J."/>
            <person name="Cai Y."/>
            <person name="Zhang T.Y."/>
            <person name="Wu Y.Y."/>
            <person name="Manikprabhu D."/>
            <person name="Li W.J."/>
            <person name="Zhang Y.X."/>
        </authorList>
    </citation>
    <scope>NUCLEOTIDE SEQUENCE [LARGE SCALE GENOMIC DNA]</scope>
    <source>
        <strain evidence="5 6">JCM 30743</strain>
    </source>
</reference>
<protein>
    <submittedName>
        <fullName evidence="5">Thioredoxin</fullName>
    </submittedName>
</protein>
<dbReference type="PANTHER" id="PTHR45663">
    <property type="entry name" value="GEO12009P1"/>
    <property type="match status" value="1"/>
</dbReference>
<evidence type="ECO:0000313" key="6">
    <source>
        <dbReference type="Proteomes" id="UP000284416"/>
    </source>
</evidence>
<evidence type="ECO:0000256" key="2">
    <source>
        <dbReference type="ARBA" id="ARBA00023157"/>
    </source>
</evidence>
<comment type="similarity">
    <text evidence="1">Belongs to the thioredoxin family.</text>
</comment>
<proteinExistence type="inferred from homology"/>
<dbReference type="AlphaFoldDB" id="A0A417YLG6"/>
<keyword evidence="2" id="KW-1015">Disulfide bond</keyword>